<name>A0ABN2G662_9ACTN</name>
<evidence type="ECO:0000256" key="1">
    <source>
        <dbReference type="SAM" id="MobiDB-lite"/>
    </source>
</evidence>
<dbReference type="Pfam" id="PF13569">
    <property type="entry name" value="DUF4132"/>
    <property type="match status" value="1"/>
</dbReference>
<comment type="caution">
    <text evidence="3">The sequence shown here is derived from an EMBL/GenBank/DDBJ whole genome shotgun (WGS) entry which is preliminary data.</text>
</comment>
<evidence type="ECO:0000259" key="2">
    <source>
        <dbReference type="Pfam" id="PF13569"/>
    </source>
</evidence>
<feature type="domain" description="DUF4132" evidence="2">
    <location>
        <begin position="759"/>
        <end position="898"/>
    </location>
</feature>
<feature type="region of interest" description="Disordered" evidence="1">
    <location>
        <begin position="27"/>
        <end position="46"/>
    </location>
</feature>
<protein>
    <recommendedName>
        <fullName evidence="2">DUF4132 domain-containing protein</fullName>
    </recommendedName>
</protein>
<reference evidence="3 4" key="1">
    <citation type="journal article" date="2019" name="Int. J. Syst. Evol. Microbiol.">
        <title>The Global Catalogue of Microorganisms (GCM) 10K type strain sequencing project: providing services to taxonomists for standard genome sequencing and annotation.</title>
        <authorList>
            <consortium name="The Broad Institute Genomics Platform"/>
            <consortium name="The Broad Institute Genome Sequencing Center for Infectious Disease"/>
            <person name="Wu L."/>
            <person name="Ma J."/>
        </authorList>
    </citation>
    <scope>NUCLEOTIDE SEQUENCE [LARGE SCALE GENOMIC DNA]</scope>
    <source>
        <strain evidence="3 4">JCM 16001</strain>
    </source>
</reference>
<dbReference type="EMBL" id="BAAAQF010000004">
    <property type="protein sequence ID" value="GAA1665404.1"/>
    <property type="molecule type" value="Genomic_DNA"/>
</dbReference>
<proteinExistence type="predicted"/>
<organism evidence="3 4">
    <name type="scientific">Glycomyces endophyticus</name>
    <dbReference type="NCBI Taxonomy" id="480996"/>
    <lineage>
        <taxon>Bacteria</taxon>
        <taxon>Bacillati</taxon>
        <taxon>Actinomycetota</taxon>
        <taxon>Actinomycetes</taxon>
        <taxon>Glycomycetales</taxon>
        <taxon>Glycomycetaceae</taxon>
        <taxon>Glycomyces</taxon>
    </lineage>
</organism>
<feature type="compositionally biased region" description="Basic and acidic residues" evidence="1">
    <location>
        <begin position="36"/>
        <end position="46"/>
    </location>
</feature>
<sequence length="974" mass="104268">MTDALPHEDPDPAQPWLDYRGAIELDPAPRRGLPSAREHVPDPEMPGHWETVLGLAGERVRTAAASPETDPGIAAAMRAYLDGEADPLGAAAVFETAAAVTSLWEVTRRYVQLDAWTFEHGVEFAAAALMRQCEIRVVNQHGKPYSRSSWRGDEPAVRWAPASPAGAEWGRGAECRQLRTLLSALPEADYRPFRAVLEPYGRNHTQRLIRAYLMPTERDWAAEACAEWRERGAKTWTDQNRLAGVVSSLDEMRDAGLALLTNIGGHAPAVATLVEAFGADCAPLFVASVEAGTREHQGKSTVHEVLAGLPHDAAVAYLLSNLVAERTGPLARTAAARFPRRTLRVLARLAERADPSLRSRFAHLVASVPALGAARAAADAGVADAIERLMTLADAPPEAADLPAFLAGPPWTRKAAKRKRLVVAVAPVDATGLRWRDGEQDAWLAGEDLQRRLAEGEDPVGVLAALAKTPNLHRALPPIRGAAAARIAADWLVRLRSTRLSVGDWLDRHGLDAVAWLVPDAVGRSGRRRKAAEAVLRDAARRHGDAAVLDAAAPCGAAAVASVAEILAVDPLDLDGRRAPAVPEWAEPVLYMPVLLRGGKARLPREAVAHVVEAMALDSPAIPYAGLDVVKAHCDPASLSAFAWAVLESWEIGGAPAKDAWALTQLARFADDDAVARLEALVRAWPDRNHSKRALDGLEVLGAVASEEALRAVHRLTRFRGSKAVKAAALDQVELVAAGLGLDAEQLADRLVPESGPASVAAEQVARLERAMADGRTWSAAEFRTHLVAHPLLGEIARRLVWQAGPVAFRVAEDGTFADDADDAVALDDDARVRLAHPVLLGETLPAWVRVLADYEVLQPFDQLGRPAETPTAAEAEARRLLRFEGRKALTGPVHGLTRGRWSAVRAEGRTHAIERRLPGGGAVRASFSPGFGGGPYFDADAVQVLEEVRLPEGAVDPVVLSEAIADLAKVAKG</sequence>
<gene>
    <name evidence="3" type="ORF">GCM10009830_08710</name>
</gene>
<accession>A0ABN2G662</accession>
<evidence type="ECO:0000313" key="3">
    <source>
        <dbReference type="EMBL" id="GAA1665404.1"/>
    </source>
</evidence>
<dbReference type="RefSeq" id="WP_344482181.1">
    <property type="nucleotide sequence ID" value="NZ_BAAAQF010000004.1"/>
</dbReference>
<keyword evidence="4" id="KW-1185">Reference proteome</keyword>
<dbReference type="Proteomes" id="UP001499851">
    <property type="component" value="Unassembled WGS sequence"/>
</dbReference>
<evidence type="ECO:0000313" key="4">
    <source>
        <dbReference type="Proteomes" id="UP001499851"/>
    </source>
</evidence>
<dbReference type="InterPro" id="IPR025406">
    <property type="entry name" value="DUF4132"/>
</dbReference>